<evidence type="ECO:0000256" key="3">
    <source>
        <dbReference type="ARBA" id="ARBA00022598"/>
    </source>
</evidence>
<evidence type="ECO:0000256" key="8">
    <source>
        <dbReference type="ARBA" id="ARBA00022741"/>
    </source>
</evidence>
<keyword evidence="24" id="KW-1185">Reference proteome</keyword>
<evidence type="ECO:0000256" key="9">
    <source>
        <dbReference type="ARBA" id="ARBA00022763"/>
    </source>
</evidence>
<evidence type="ECO:0000256" key="21">
    <source>
        <dbReference type="SAM" id="MobiDB-lite"/>
    </source>
</evidence>
<keyword evidence="17" id="KW-0464">Manganese</keyword>
<dbReference type="PANTHER" id="PTHR42705">
    <property type="entry name" value="BIFUNCTIONAL NON-HOMOLOGOUS END JOINING PROTEIN LIGD"/>
    <property type="match status" value="1"/>
</dbReference>
<dbReference type="PROSITE" id="PS50160">
    <property type="entry name" value="DNA_LIGASE_A3"/>
    <property type="match status" value="1"/>
</dbReference>
<evidence type="ECO:0000256" key="14">
    <source>
        <dbReference type="ARBA" id="ARBA00023125"/>
    </source>
</evidence>
<accession>A0ABM7CRZ3</accession>
<dbReference type="InterPro" id="IPR012310">
    <property type="entry name" value="DNA_ligase_ATP-dep_cent"/>
</dbReference>
<feature type="domain" description="ATP-dependent DNA ligase family profile" evidence="22">
    <location>
        <begin position="301"/>
        <end position="393"/>
    </location>
</feature>
<evidence type="ECO:0000256" key="18">
    <source>
        <dbReference type="ARBA" id="ARBA00023268"/>
    </source>
</evidence>
<dbReference type="SUPFAM" id="SSF50249">
    <property type="entry name" value="Nucleic acid-binding proteins"/>
    <property type="match status" value="1"/>
</dbReference>
<evidence type="ECO:0000256" key="10">
    <source>
        <dbReference type="ARBA" id="ARBA00022801"/>
    </source>
</evidence>
<evidence type="ECO:0000256" key="17">
    <source>
        <dbReference type="ARBA" id="ARBA00023211"/>
    </source>
</evidence>
<keyword evidence="5" id="KW-0548">Nucleotidyltransferase</keyword>
<keyword evidence="18" id="KW-0511">Multifunctional enzyme</keyword>
<evidence type="ECO:0000313" key="24">
    <source>
        <dbReference type="Proteomes" id="UP000272622"/>
    </source>
</evidence>
<evidence type="ECO:0000256" key="15">
    <source>
        <dbReference type="ARBA" id="ARBA00023172"/>
    </source>
</evidence>
<keyword evidence="10" id="KW-0378">Hydrolase</keyword>
<name>A0ABM7CRZ3_9PSED</name>
<evidence type="ECO:0000256" key="12">
    <source>
        <dbReference type="ARBA" id="ARBA00022840"/>
    </source>
</evidence>
<evidence type="ECO:0000256" key="19">
    <source>
        <dbReference type="ARBA" id="ARBA00029943"/>
    </source>
</evidence>
<feature type="region of interest" description="Disordered" evidence="21">
    <location>
        <begin position="1"/>
        <end position="29"/>
    </location>
</feature>
<feature type="region of interest" description="Disordered" evidence="21">
    <location>
        <begin position="182"/>
        <end position="206"/>
    </location>
</feature>
<evidence type="ECO:0000256" key="16">
    <source>
        <dbReference type="ARBA" id="ARBA00023204"/>
    </source>
</evidence>
<dbReference type="Gene3D" id="3.30.470.30">
    <property type="entry name" value="DNA ligase/mRNA capping enzyme"/>
    <property type="match status" value="1"/>
</dbReference>
<dbReference type="EC" id="6.5.1.1" evidence="2"/>
<dbReference type="NCBIfam" id="TIGR02778">
    <property type="entry name" value="ligD_pol"/>
    <property type="match status" value="1"/>
</dbReference>
<dbReference type="EMBL" id="CP034337">
    <property type="protein sequence ID" value="AZL74231.1"/>
    <property type="molecule type" value="Genomic_DNA"/>
</dbReference>
<evidence type="ECO:0000259" key="22">
    <source>
        <dbReference type="PROSITE" id="PS50160"/>
    </source>
</evidence>
<keyword evidence="14" id="KW-0238">DNA-binding</keyword>
<evidence type="ECO:0000256" key="6">
    <source>
        <dbReference type="ARBA" id="ARBA00022722"/>
    </source>
</evidence>
<dbReference type="NCBIfam" id="NF004628">
    <property type="entry name" value="PRK05972.1"/>
    <property type="match status" value="1"/>
</dbReference>
<evidence type="ECO:0000256" key="7">
    <source>
        <dbReference type="ARBA" id="ARBA00022723"/>
    </source>
</evidence>
<keyword evidence="15" id="KW-0233">DNA recombination</keyword>
<keyword evidence="6" id="KW-0540">Nuclease</keyword>
<dbReference type="RefSeq" id="WP_125464321.1">
    <property type="nucleotide sequence ID" value="NZ_CP034337.1"/>
</dbReference>
<evidence type="ECO:0000256" key="11">
    <source>
        <dbReference type="ARBA" id="ARBA00022839"/>
    </source>
</evidence>
<dbReference type="InterPro" id="IPR014144">
    <property type="entry name" value="LigD_PE_domain"/>
</dbReference>
<evidence type="ECO:0000256" key="4">
    <source>
        <dbReference type="ARBA" id="ARBA00022679"/>
    </source>
</evidence>
<sequence length="822" mass="91976">MAKPLQEYQRKRDFDATPEPAGQRARPRSAHALRYCIQKHDASHLHYDFRLELDGTLKSWAIPKGPSLDPKVRRLAVHVEDHPLDYADFEGRIPEGHYGAGEVIVWDRGIWQPEGDPREAYAKGKLRFRLQGEKLSGVWNLFRTHLAGKKEQWMLVKSHDGQARKETDYSIVEALPDSVLSERTLPPRRPAKASTATRKPKAGRKALPKVLQPQLATLVDSPPSGDWRYEVKFDGYRILARIDGDDVRLFTRNGHDWSAKMPRQVEALKALGLDAAWLDGEMVVAGDNGVADFQALQNAFDTEHDERITYYLFDLPWLGGEDLRELPLQARRATLAKLLDANASPLLRYSADFKEPVDSLLDSACRLELEGLIGKRADSPYACRRSRDWIKLKCKQRQEFVIVGYTEPKGNRHGFGALLLALHDHDSGQLRYAGKIGTGFSAATLDSILARLKPLQTAKPPLPNPPTGAEARGVHWLKPQLLAEVAYAQMTREGIVRHAVFHGLRDDKPATAIDLEQAMPVKRAAQTKTEALGSLRLTHPDRVVDATTGATKRQVAQYYAQVADWLLPQLKDRPVALVRAPDGLAGELFFQKNPGQLHIPHVLSYSKAQAGQTAMVLNRADSLLGAVQMNTLELHTWNATTKDFDKPDRFVLDLDPDPALPWKAMLEATQLTLTLLDELGLKVFLKTSGGKGMHLVVPLTRRAGWDEVKDFSHALVEHMAGLFPDRLSAVSGPKNRIGRIFIDYLRNGKGATTVAAYSLRAREGLPVSVPIWREELSQLKGANQWHIGNLQARLAEVDDPWAEMARTRQSITVRMRKQLGID</sequence>
<dbReference type="PANTHER" id="PTHR42705:SF2">
    <property type="entry name" value="BIFUNCTIONAL NON-HOMOLOGOUS END JOINING PROTEIN LIGD"/>
    <property type="match status" value="1"/>
</dbReference>
<dbReference type="Gene3D" id="2.40.50.140">
    <property type="entry name" value="Nucleic acid-binding proteins"/>
    <property type="match status" value="1"/>
</dbReference>
<evidence type="ECO:0000256" key="5">
    <source>
        <dbReference type="ARBA" id="ARBA00022695"/>
    </source>
</evidence>
<dbReference type="Pfam" id="PF21686">
    <property type="entry name" value="LigD_Prim-Pol"/>
    <property type="match status" value="1"/>
</dbReference>
<dbReference type="InterPro" id="IPR052171">
    <property type="entry name" value="NHEJ_LigD"/>
</dbReference>
<organism evidence="23 24">
    <name type="scientific">Pseudomonas oryziphila</name>
    <dbReference type="NCBI Taxonomy" id="2894079"/>
    <lineage>
        <taxon>Bacteria</taxon>
        <taxon>Pseudomonadati</taxon>
        <taxon>Pseudomonadota</taxon>
        <taxon>Gammaproteobacteria</taxon>
        <taxon>Pseudomonadales</taxon>
        <taxon>Pseudomonadaceae</taxon>
        <taxon>Pseudomonas</taxon>
    </lineage>
</organism>
<protein>
    <recommendedName>
        <fullName evidence="2">DNA ligase (ATP)</fullName>
        <ecNumber evidence="2">6.5.1.1</ecNumber>
    </recommendedName>
    <alternativeName>
        <fullName evidence="19">NHEJ DNA polymerase</fullName>
    </alternativeName>
</protein>
<evidence type="ECO:0000256" key="2">
    <source>
        <dbReference type="ARBA" id="ARBA00012727"/>
    </source>
</evidence>
<dbReference type="Gene3D" id="3.90.920.10">
    <property type="entry name" value="DNA primase, PRIM domain"/>
    <property type="match status" value="1"/>
</dbReference>
<dbReference type="CDD" id="cd07906">
    <property type="entry name" value="Adenylation_DNA_ligase_LigD_LigC"/>
    <property type="match status" value="1"/>
</dbReference>
<dbReference type="InterPro" id="IPR014145">
    <property type="entry name" value="LigD_pol_dom"/>
</dbReference>
<evidence type="ECO:0000256" key="13">
    <source>
        <dbReference type="ARBA" id="ARBA00022932"/>
    </source>
</evidence>
<keyword evidence="7" id="KW-0479">Metal-binding</keyword>
<dbReference type="Gene3D" id="3.30.1490.70">
    <property type="match status" value="1"/>
</dbReference>
<proteinExistence type="predicted"/>
<dbReference type="Pfam" id="PF01068">
    <property type="entry name" value="DNA_ligase_A_M"/>
    <property type="match status" value="1"/>
</dbReference>
<dbReference type="InterPro" id="IPR012309">
    <property type="entry name" value="DNA_ligase_ATP-dep_C"/>
</dbReference>
<dbReference type="NCBIfam" id="TIGR02779">
    <property type="entry name" value="NHEJ_ligase_lig"/>
    <property type="match status" value="1"/>
</dbReference>
<dbReference type="InterPro" id="IPR014143">
    <property type="entry name" value="NHEJ_ligase_prk"/>
</dbReference>
<dbReference type="CDD" id="cd07971">
    <property type="entry name" value="OBF_DNA_ligase_LigD"/>
    <property type="match status" value="1"/>
</dbReference>
<keyword evidence="8" id="KW-0547">Nucleotide-binding</keyword>
<dbReference type="Pfam" id="PF04679">
    <property type="entry name" value="DNA_ligase_A_C"/>
    <property type="match status" value="1"/>
</dbReference>
<keyword evidence="16" id="KW-0234">DNA repair</keyword>
<keyword evidence="9" id="KW-0227">DNA damage</keyword>
<keyword evidence="3 23" id="KW-0436">Ligase</keyword>
<evidence type="ECO:0000313" key="23">
    <source>
        <dbReference type="EMBL" id="AZL74231.1"/>
    </source>
</evidence>
<dbReference type="InterPro" id="IPR012340">
    <property type="entry name" value="NA-bd_OB-fold"/>
</dbReference>
<dbReference type="NCBIfam" id="TIGR02777">
    <property type="entry name" value="LigD_PE_dom"/>
    <property type="match status" value="1"/>
</dbReference>
<keyword evidence="11" id="KW-0269">Exonuclease</keyword>
<comment type="cofactor">
    <cofactor evidence="1">
        <name>Mn(2+)</name>
        <dbReference type="ChEBI" id="CHEBI:29035"/>
    </cofactor>
</comment>
<reference evidence="23 24" key="1">
    <citation type="submission" date="2018-12" db="EMBL/GenBank/DDBJ databases">
        <authorList>
            <person name="Li S."/>
            <person name="Yang R."/>
            <person name="Chen G."/>
            <person name="Zou L."/>
            <person name="Zhang C."/>
            <person name="Chen Y."/>
            <person name="Liu Z."/>
            <person name="Li Y."/>
            <person name="Yan Y."/>
            <person name="Huang M."/>
            <person name="Chen T."/>
        </authorList>
    </citation>
    <scope>NUCLEOTIDE SEQUENCE [LARGE SCALE GENOMIC DNA]</scope>
    <source>
        <strain evidence="23 24">2014</strain>
    </source>
</reference>
<dbReference type="InterPro" id="IPR033651">
    <property type="entry name" value="PaeLigD_Pol-like"/>
</dbReference>
<evidence type="ECO:0000256" key="20">
    <source>
        <dbReference type="ARBA" id="ARBA00034003"/>
    </source>
</evidence>
<dbReference type="SUPFAM" id="SSF56091">
    <property type="entry name" value="DNA ligase/mRNA capping enzyme, catalytic domain"/>
    <property type="match status" value="1"/>
</dbReference>
<dbReference type="Pfam" id="PF13298">
    <property type="entry name" value="LigD_N"/>
    <property type="match status" value="1"/>
</dbReference>
<dbReference type="GO" id="GO:0016874">
    <property type="term" value="F:ligase activity"/>
    <property type="evidence" value="ECO:0007669"/>
    <property type="project" value="UniProtKB-KW"/>
</dbReference>
<dbReference type="CDD" id="cd04862">
    <property type="entry name" value="PaeLigD_Pol_like"/>
    <property type="match status" value="1"/>
</dbReference>
<dbReference type="InterPro" id="IPR014146">
    <property type="entry name" value="LigD_ligase_dom"/>
</dbReference>
<dbReference type="NCBIfam" id="TIGR02776">
    <property type="entry name" value="NHEJ_ligase_prk"/>
    <property type="match status" value="1"/>
</dbReference>
<comment type="catalytic activity">
    <reaction evidence="20">
        <text>ATP + (deoxyribonucleotide)n-3'-hydroxyl + 5'-phospho-(deoxyribonucleotide)m = (deoxyribonucleotide)n+m + AMP + diphosphate.</text>
        <dbReference type="EC" id="6.5.1.1"/>
    </reaction>
</comment>
<keyword evidence="12" id="KW-0067">ATP-binding</keyword>
<keyword evidence="4" id="KW-0808">Transferase</keyword>
<keyword evidence="13" id="KW-0239">DNA-directed DNA polymerase</keyword>
<evidence type="ECO:0000256" key="1">
    <source>
        <dbReference type="ARBA" id="ARBA00001936"/>
    </source>
</evidence>
<dbReference type="Proteomes" id="UP000272622">
    <property type="component" value="Chromosome"/>
</dbReference>
<gene>
    <name evidence="23" type="primary">ligD</name>
    <name evidence="23" type="ORF">EI693_14545</name>
</gene>